<feature type="domain" description="NAD/GMP synthase" evidence="2">
    <location>
        <begin position="35"/>
        <end position="98"/>
    </location>
</feature>
<dbReference type="PIRSF" id="PIRSF006661">
    <property type="entry name" value="PP-lp_UCP006661"/>
    <property type="match status" value="1"/>
</dbReference>
<evidence type="ECO:0000313" key="3">
    <source>
        <dbReference type="EMBL" id="MDA5108398.1"/>
    </source>
</evidence>
<dbReference type="InterPro" id="IPR022310">
    <property type="entry name" value="NAD/GMP_synthase"/>
</dbReference>
<dbReference type="CDD" id="cd01990">
    <property type="entry name" value="LarE-like"/>
    <property type="match status" value="1"/>
</dbReference>
<dbReference type="PANTHER" id="PTHR43169:SF2">
    <property type="entry name" value="NAD_GMP SYNTHASE DOMAIN-CONTAINING PROTEIN"/>
    <property type="match status" value="1"/>
</dbReference>
<protein>
    <submittedName>
        <fullName evidence="3">ATP-dependent sacrificial sulfur transferase LarE</fullName>
    </submittedName>
</protein>
<dbReference type="Proteomes" id="UP001151071">
    <property type="component" value="Unassembled WGS sequence"/>
</dbReference>
<name>A0A9X3TQW7_9BACL</name>
<reference evidence="3" key="1">
    <citation type="submission" date="2022-12" db="EMBL/GenBank/DDBJ databases">
        <title>Draft genome sequence of the thermophilic strain Brevibacillus thermoruber HT42, isolated from Los Humeros, Puebla, Mexico, with biotechnological potential.</title>
        <authorList>
            <person name="Lara Sanchez J."/>
            <person name="Solis Palacios R."/>
            <person name="Bustos Baena A.S."/>
            <person name="Ruz Baez A.E."/>
            <person name="Espinosa Luna G."/>
            <person name="Oliart Ros R.M."/>
        </authorList>
    </citation>
    <scope>NUCLEOTIDE SEQUENCE</scope>
    <source>
        <strain evidence="3">HT42</strain>
    </source>
</reference>
<dbReference type="NCBIfam" id="TIGR00268">
    <property type="entry name" value="ATP-dependent sacrificial sulfur transferase LarE"/>
    <property type="match status" value="1"/>
</dbReference>
<dbReference type="GO" id="GO:0006163">
    <property type="term" value="P:purine nucleotide metabolic process"/>
    <property type="evidence" value="ECO:0007669"/>
    <property type="project" value="UniProtKB-ARBA"/>
</dbReference>
<organism evidence="3 4">
    <name type="scientific">Brevibacillus thermoruber</name>
    <dbReference type="NCBI Taxonomy" id="33942"/>
    <lineage>
        <taxon>Bacteria</taxon>
        <taxon>Bacillati</taxon>
        <taxon>Bacillota</taxon>
        <taxon>Bacilli</taxon>
        <taxon>Bacillales</taxon>
        <taxon>Paenibacillaceae</taxon>
        <taxon>Brevibacillus</taxon>
    </lineage>
</organism>
<feature type="active site" description="Nucleophile and sulfur donor" evidence="1">
    <location>
        <position position="192"/>
    </location>
</feature>
<keyword evidence="4" id="KW-1185">Reference proteome</keyword>
<dbReference type="SUPFAM" id="SSF52402">
    <property type="entry name" value="Adenine nucleotide alpha hydrolases-like"/>
    <property type="match status" value="1"/>
</dbReference>
<dbReference type="GO" id="GO:0016783">
    <property type="term" value="F:sulfurtransferase activity"/>
    <property type="evidence" value="ECO:0007669"/>
    <property type="project" value="InterPro"/>
</dbReference>
<accession>A0A9X3TQW7</accession>
<keyword evidence="3" id="KW-0808">Transferase</keyword>
<gene>
    <name evidence="3" type="primary">larE</name>
    <name evidence="3" type="ORF">O3V59_08495</name>
</gene>
<dbReference type="EMBL" id="JAPYYP010000007">
    <property type="protein sequence ID" value="MDA5108398.1"/>
    <property type="molecule type" value="Genomic_DNA"/>
</dbReference>
<dbReference type="PANTHER" id="PTHR43169">
    <property type="entry name" value="EXSB FAMILY PROTEIN"/>
    <property type="match status" value="1"/>
</dbReference>
<proteinExistence type="predicted"/>
<comment type="caution">
    <text evidence="3">The sequence shown here is derived from an EMBL/GenBank/DDBJ whole genome shotgun (WGS) entry which is preliminary data.</text>
</comment>
<dbReference type="InterPro" id="IPR005232">
    <property type="entry name" value="LarE"/>
</dbReference>
<dbReference type="AlphaFoldDB" id="A0A9X3TQW7"/>
<evidence type="ECO:0000259" key="2">
    <source>
        <dbReference type="Pfam" id="PF02540"/>
    </source>
</evidence>
<dbReference type="InterPro" id="IPR014729">
    <property type="entry name" value="Rossmann-like_a/b/a_fold"/>
</dbReference>
<dbReference type="Gene3D" id="3.40.50.620">
    <property type="entry name" value="HUPs"/>
    <property type="match status" value="1"/>
</dbReference>
<sequence>MGQEMDKEALREAARRLSLAEKEEKLRRLLRDMGRVLIAFSGGVDSTFLLACAVQELGDEAIAVTAASETFPTREFEAAKQLAKRLGARFVTTEIREMENPQFVANPVNRCFYCKDGLYEHLGQMAEENQWNAVICDGANMDDLGDYRPGRVAAVQRGVRSPLQEAGFFKAEIRELSRAMGLPTWNKPSFACLSSRIPYGSPITLEKIDQIDRAEGYLMSLGFHQVRVRHHDAIARIEVDPADFLRLLELRDDVSRTLREIGFQYVTLDLSGYQTGSMNAVLGTDVKAAHG</sequence>
<dbReference type="Pfam" id="PF02540">
    <property type="entry name" value="NAD_synthase"/>
    <property type="match status" value="1"/>
</dbReference>
<evidence type="ECO:0000313" key="4">
    <source>
        <dbReference type="Proteomes" id="UP001151071"/>
    </source>
</evidence>
<dbReference type="RefSeq" id="WP_271139910.1">
    <property type="nucleotide sequence ID" value="NZ_JAPYYP010000007.1"/>
</dbReference>
<dbReference type="InterPro" id="IPR052188">
    <property type="entry name" value="Ni-pincer_cofactor_biosynth"/>
</dbReference>
<evidence type="ECO:0000256" key="1">
    <source>
        <dbReference type="PIRSR" id="PIRSR006661-1"/>
    </source>
</evidence>